<feature type="compositionally biased region" description="Polar residues" evidence="1">
    <location>
        <begin position="1345"/>
        <end position="1361"/>
    </location>
</feature>
<evidence type="ECO:0000313" key="4">
    <source>
        <dbReference type="Proteomes" id="UP000789390"/>
    </source>
</evidence>
<feature type="region of interest" description="Disordered" evidence="1">
    <location>
        <begin position="260"/>
        <end position="283"/>
    </location>
</feature>
<name>A0A8J2RRI7_9CRUS</name>
<proteinExistence type="predicted"/>
<evidence type="ECO:0000256" key="2">
    <source>
        <dbReference type="SAM" id="SignalP"/>
    </source>
</evidence>
<feature type="compositionally biased region" description="Basic and acidic residues" evidence="1">
    <location>
        <begin position="1042"/>
        <end position="1052"/>
    </location>
</feature>
<reference evidence="3" key="1">
    <citation type="submission" date="2021-11" db="EMBL/GenBank/DDBJ databases">
        <authorList>
            <person name="Schell T."/>
        </authorList>
    </citation>
    <scope>NUCLEOTIDE SEQUENCE</scope>
    <source>
        <strain evidence="3">M5</strain>
    </source>
</reference>
<sequence>MGLSVLIVDVVFDVLISLESAAPDTYNTTLYTTPSPTQPSATTTHDILLQPADTDDQTSNLTFFSTPCPELAVVRPESSKQLENISSLDLGNLRFRFNTDQISRPLVDTTSRIEHAPDIVVELPTPVSATEEQPILFEIRSSQVNVKSKGHVSSVEETKITIVKEAGKNEVVREITKTEKEVSKTPQPLIKQLSDLRISEMFENETSLTASGVEETLPIISLPDEESVAAEAPKERFIPIQLEDQPGVFVISKEAPSETSVSIEEMETTYPDDSTVPVSSNKVNDDQIADGLSTAKVEQFSWIVQPLVGQEAQDIVGEYDVSSVEVVPKDEAHRRTSIIVCTGNPVLVAEETSPIREVQTSQATIRLTPKLKRVSESDRNESIKYSAIEIDASQPTNLMSVGSSVLNISPQATGIGNEESIIQVYQCDIESILHKYINEDYDKEISIVPPVILSDTATNSSVPERKATVDVPIVTEVTATEIPTKTKPSEEKSKLDLKRSVRRKKGTGISKVDIEVQKETTSPTTSPKVVPVSDEVEKYRCDISHPIPGESAVKEVSPEEDKIGKETFRFNLKRPTQPKQRTGAAKTTSEEEINVESSSFSDKESSFHEDDTTEITWKTVAEPSQVPADLQPSPKLSTTEKEKASIQLKRTTRRKIRTSSNKMAEVKIEFDSVSSSDRKSPNLSREHSVLCVKRLQDSNIPEKFQTEFYGPEQQELTLVGDSERVEKCFITKRPKHRKLRIDAEKRSTERSSDIESGSSPETEEEITIAPYRTEEKLEVQLGSEARVTPIVQQDAAIFIPINEMTIHVTGAGETQELFKDEYEFSPTTNSKFKEHHSYSVKEKHTADANIDLITPQPIIIHPSEIEEPLELALPLESPHGHSPLKMDCKKVNSDVVEGSQIQKEKNKKIRMSFIAESHTVTDKPSKDETDIKVIEIKRDEAVIFSPTKSVEIPLTSISELTKFKQEKTTIPVDLTTNPTQTETSSLKSQENIKLEPANKLEDEISCDTGGKTKKPKWVPIRESTTFEEEKISLKPVKKQPVSKKEDDNDNPKEIQVVEGKSITRKDFLEEQMQQVDARIELKKKPSSIKQFDKESRQQCPEITPLQQEYKIESIQKVQPETPTPIPDVCRKVVEVAEQKQCTTSETQLKLKPETAIEKPIETVEFLNKNSELTLPFIIQSEELASVTSEPLQIVKDVVEVDKIEIKKKPIIRKTEISLAPESVFVDQPGATEKLEFKVETSLPLVIQPEEAEPVQIESSQIDQDVIQSKDIEIKKKPRIRKTEISLTSGSGPVGQLEPVEQFEIKSGITLPKDITPEEPASITTQPLPAQETSIKYSVVKKKPQTKANLQSTEESSTAQQPEKTEQLELKSEIVLPSEIQTEENKQETAKPIQPIVTMVYKKKKPKFEKSEISLAPVDSVPVEGPEILQPLTLGSEITLPSQIQPEQTELLRVVQEVGTLVDTKKKLRIKKSVISFVPESEIVQQPTIAQPITLKSEIRLPSYIQPEKFTPVLTESLLEIQDITKEVATKKKPRTKMTEISLAPKSVVSEQSEDAEPLELKSEMTLPVSAIPEPTTEATNFNVVGDVQETKAKSDVGKKEEKSSSTVKIDGTEISARHIETPQEKKLLQFDCTAPSDLQIESSIHSHQKLKITTLDDKEEETHQSVITLESLSKSKDRKKVIKKVSITESLEPTPLDTKSISIEMKPTKREILEVVPTNDQNQMESYIFLPQKENELSESSNFITLTRPVLHSDEGTTTKKRI</sequence>
<gene>
    <name evidence="3" type="ORF">DGAL_LOCUS7207</name>
</gene>
<feature type="region of interest" description="Disordered" evidence="1">
    <location>
        <begin position="1308"/>
        <end position="1329"/>
    </location>
</feature>
<keyword evidence="4" id="KW-1185">Reference proteome</keyword>
<accession>A0A8J2RRI7</accession>
<feature type="chain" id="PRO_5035241986" description="KASH domain-containing protein" evidence="2">
    <location>
        <begin position="22"/>
        <end position="1763"/>
    </location>
</feature>
<feature type="compositionally biased region" description="Basic and acidic residues" evidence="1">
    <location>
        <begin position="601"/>
        <end position="610"/>
    </location>
</feature>
<feature type="region of interest" description="Disordered" evidence="1">
    <location>
        <begin position="1342"/>
        <end position="1370"/>
    </location>
</feature>
<evidence type="ECO:0008006" key="5">
    <source>
        <dbReference type="Google" id="ProtNLM"/>
    </source>
</evidence>
<protein>
    <recommendedName>
        <fullName evidence="5">KASH domain-containing protein</fullName>
    </recommendedName>
</protein>
<comment type="caution">
    <text evidence="3">The sequence shown here is derived from an EMBL/GenBank/DDBJ whole genome shotgun (WGS) entry which is preliminary data.</text>
</comment>
<feature type="compositionally biased region" description="Basic and acidic residues" evidence="1">
    <location>
        <begin position="741"/>
        <end position="753"/>
    </location>
</feature>
<feature type="region of interest" description="Disordered" evidence="1">
    <location>
        <begin position="1033"/>
        <end position="1052"/>
    </location>
</feature>
<feature type="signal peptide" evidence="2">
    <location>
        <begin position="1"/>
        <end position="21"/>
    </location>
</feature>
<evidence type="ECO:0000256" key="1">
    <source>
        <dbReference type="SAM" id="MobiDB-lite"/>
    </source>
</evidence>
<feature type="region of interest" description="Disordered" evidence="1">
    <location>
        <begin position="574"/>
        <end position="660"/>
    </location>
</feature>
<evidence type="ECO:0000313" key="3">
    <source>
        <dbReference type="EMBL" id="CAH0104358.1"/>
    </source>
</evidence>
<dbReference type="Proteomes" id="UP000789390">
    <property type="component" value="Unassembled WGS sequence"/>
</dbReference>
<keyword evidence="2" id="KW-0732">Signal</keyword>
<feature type="region of interest" description="Disordered" evidence="1">
    <location>
        <begin position="741"/>
        <end position="765"/>
    </location>
</feature>
<organism evidence="3 4">
    <name type="scientific">Daphnia galeata</name>
    <dbReference type="NCBI Taxonomy" id="27404"/>
    <lineage>
        <taxon>Eukaryota</taxon>
        <taxon>Metazoa</taxon>
        <taxon>Ecdysozoa</taxon>
        <taxon>Arthropoda</taxon>
        <taxon>Crustacea</taxon>
        <taxon>Branchiopoda</taxon>
        <taxon>Diplostraca</taxon>
        <taxon>Cladocera</taxon>
        <taxon>Anomopoda</taxon>
        <taxon>Daphniidae</taxon>
        <taxon>Daphnia</taxon>
    </lineage>
</organism>
<dbReference type="EMBL" id="CAKKLH010000135">
    <property type="protein sequence ID" value="CAH0104358.1"/>
    <property type="molecule type" value="Genomic_DNA"/>
</dbReference>